<evidence type="ECO:0000313" key="2">
    <source>
        <dbReference type="Proteomes" id="UP000523007"/>
    </source>
</evidence>
<keyword evidence="2" id="KW-1185">Reference proteome</keyword>
<sequence length="59" mass="5906">MRVGALAVLEQVAAQADSPESRVALAAARAEVAVARAEVAAGLARDEAERFASNAGGGR</sequence>
<gene>
    <name evidence="1" type="ORF">F4561_005421</name>
</gene>
<dbReference type="RefSeq" id="WP_184582785.1">
    <property type="nucleotide sequence ID" value="NZ_JACHJT010000001.1"/>
</dbReference>
<dbReference type="Proteomes" id="UP000523007">
    <property type="component" value="Unassembled WGS sequence"/>
</dbReference>
<protein>
    <submittedName>
        <fullName evidence="1">Uncharacterized protein</fullName>
    </submittedName>
</protein>
<dbReference type="AlphaFoldDB" id="A0A7W7RN96"/>
<name>A0A7W7RN96_9ACTN</name>
<proteinExistence type="predicted"/>
<dbReference type="EMBL" id="JACHJT010000001">
    <property type="protein sequence ID" value="MBB4934601.1"/>
    <property type="molecule type" value="Genomic_DNA"/>
</dbReference>
<accession>A0A7W7RN96</accession>
<reference evidence="1 2" key="1">
    <citation type="submission" date="2020-08" db="EMBL/GenBank/DDBJ databases">
        <title>Sequencing the genomes of 1000 actinobacteria strains.</title>
        <authorList>
            <person name="Klenk H.-P."/>
        </authorList>
    </citation>
    <scope>NUCLEOTIDE SEQUENCE [LARGE SCALE GENOMIC DNA]</scope>
    <source>
        <strain evidence="1 2">DSM 102030</strain>
    </source>
</reference>
<comment type="caution">
    <text evidence="1">The sequence shown here is derived from an EMBL/GenBank/DDBJ whole genome shotgun (WGS) entry which is preliminary data.</text>
</comment>
<organism evidence="1 2">
    <name type="scientific">Lipingzhangella halophila</name>
    <dbReference type="NCBI Taxonomy" id="1783352"/>
    <lineage>
        <taxon>Bacteria</taxon>
        <taxon>Bacillati</taxon>
        <taxon>Actinomycetota</taxon>
        <taxon>Actinomycetes</taxon>
        <taxon>Streptosporangiales</taxon>
        <taxon>Nocardiopsidaceae</taxon>
        <taxon>Lipingzhangella</taxon>
    </lineage>
</organism>
<evidence type="ECO:0000313" key="1">
    <source>
        <dbReference type="EMBL" id="MBB4934601.1"/>
    </source>
</evidence>